<dbReference type="SMART" id="SM00342">
    <property type="entry name" value="HTH_ARAC"/>
    <property type="match status" value="1"/>
</dbReference>
<keyword evidence="2" id="KW-0238">DNA-binding</keyword>
<dbReference type="KEGG" id="pzu:PHZ_c1008"/>
<protein>
    <submittedName>
        <fullName evidence="5">Transcriptional regulator, AraC family</fullName>
    </submittedName>
</protein>
<dbReference type="Gene3D" id="1.10.10.60">
    <property type="entry name" value="Homeodomain-like"/>
    <property type="match status" value="1"/>
</dbReference>
<evidence type="ECO:0000256" key="1">
    <source>
        <dbReference type="ARBA" id="ARBA00023015"/>
    </source>
</evidence>
<dbReference type="InterPro" id="IPR009057">
    <property type="entry name" value="Homeodomain-like_sf"/>
</dbReference>
<dbReference type="PROSITE" id="PS00041">
    <property type="entry name" value="HTH_ARAC_FAMILY_1"/>
    <property type="match status" value="1"/>
</dbReference>
<evidence type="ECO:0000256" key="2">
    <source>
        <dbReference type="ARBA" id="ARBA00023125"/>
    </source>
</evidence>
<dbReference type="HOGENOM" id="CLU_857513_0_0_5"/>
<evidence type="ECO:0000256" key="3">
    <source>
        <dbReference type="ARBA" id="ARBA00023163"/>
    </source>
</evidence>
<dbReference type="OrthoDB" id="644174at2"/>
<sequence length="324" mass="35220">MKSPDWRIVDQTGEVRLDPNGVTVMSGPNWTGRYERVTFGAGFHMNLGCIETRGPTEHRVAGESDAPPSVSVWMPISGQATLSTADHPDFRFRPWRAALLVTKDRAGVFRFPGPQAFRFFSVAVSPELLTSLLDGEVPEGLRPLVESRARETVIRERPIKAATRALVGELGAPGAGGSLQRLHREAVALRLLTEVLGAEMTAFDASTLTSAETAAVHGAREALVRDLRDPPSAAELAKAARMGLRRFLNAFEALHGASPDRALRLARLSEARRLVETGDLPMKEIAWRVGYAHASNFVSAFAAEYGAPPRRFRRTVAQPGAGRP</sequence>
<evidence type="ECO:0000313" key="6">
    <source>
        <dbReference type="Proteomes" id="UP000001868"/>
    </source>
</evidence>
<feature type="domain" description="HTH araC/xylS-type" evidence="4">
    <location>
        <begin position="217"/>
        <end position="315"/>
    </location>
</feature>
<dbReference type="InterPro" id="IPR018062">
    <property type="entry name" value="HTH_AraC-typ_CS"/>
</dbReference>
<accession>B4RHG2</accession>
<keyword evidence="3" id="KW-0804">Transcription</keyword>
<dbReference type="Pfam" id="PF12833">
    <property type="entry name" value="HTH_18"/>
    <property type="match status" value="1"/>
</dbReference>
<evidence type="ECO:0000259" key="4">
    <source>
        <dbReference type="PROSITE" id="PS01124"/>
    </source>
</evidence>
<proteinExistence type="predicted"/>
<keyword evidence="6" id="KW-1185">Reference proteome</keyword>
<evidence type="ECO:0000313" key="5">
    <source>
        <dbReference type="EMBL" id="ACG77422.1"/>
    </source>
</evidence>
<dbReference type="PANTHER" id="PTHR47893:SF1">
    <property type="entry name" value="REGULATORY PROTEIN PCHR"/>
    <property type="match status" value="1"/>
</dbReference>
<dbReference type="PANTHER" id="PTHR47893">
    <property type="entry name" value="REGULATORY PROTEIN PCHR"/>
    <property type="match status" value="1"/>
</dbReference>
<dbReference type="GO" id="GO:0003700">
    <property type="term" value="F:DNA-binding transcription factor activity"/>
    <property type="evidence" value="ECO:0007669"/>
    <property type="project" value="InterPro"/>
</dbReference>
<dbReference type="InterPro" id="IPR053142">
    <property type="entry name" value="PchR_regulatory_protein"/>
</dbReference>
<keyword evidence="1" id="KW-0805">Transcription regulation</keyword>
<reference evidence="5 6" key="1">
    <citation type="journal article" date="2008" name="BMC Genomics">
        <title>Complete genome of Phenylobacterium zucineum - a novel facultative intracellular bacterium isolated from human erythroleukemia cell line K562.</title>
        <authorList>
            <person name="Luo Y."/>
            <person name="Xu X."/>
            <person name="Ding Z."/>
            <person name="Liu Z."/>
            <person name="Zhang B."/>
            <person name="Yan Z."/>
            <person name="Sun J."/>
            <person name="Hu S."/>
            <person name="Hu X."/>
        </authorList>
    </citation>
    <scope>NUCLEOTIDE SEQUENCE [LARGE SCALE GENOMIC DNA]</scope>
    <source>
        <strain evidence="5 6">HLK1</strain>
    </source>
</reference>
<dbReference type="SUPFAM" id="SSF46689">
    <property type="entry name" value="Homeodomain-like"/>
    <property type="match status" value="1"/>
</dbReference>
<dbReference type="AlphaFoldDB" id="B4RHG2"/>
<dbReference type="PROSITE" id="PS01124">
    <property type="entry name" value="HTH_ARAC_FAMILY_2"/>
    <property type="match status" value="1"/>
</dbReference>
<dbReference type="Proteomes" id="UP000001868">
    <property type="component" value="Chromosome"/>
</dbReference>
<dbReference type="RefSeq" id="WP_012521568.1">
    <property type="nucleotide sequence ID" value="NC_011144.1"/>
</dbReference>
<dbReference type="InterPro" id="IPR018060">
    <property type="entry name" value="HTH_AraC"/>
</dbReference>
<organism evidence="5 6">
    <name type="scientific">Phenylobacterium zucineum (strain HLK1)</name>
    <dbReference type="NCBI Taxonomy" id="450851"/>
    <lineage>
        <taxon>Bacteria</taxon>
        <taxon>Pseudomonadati</taxon>
        <taxon>Pseudomonadota</taxon>
        <taxon>Alphaproteobacteria</taxon>
        <taxon>Caulobacterales</taxon>
        <taxon>Caulobacteraceae</taxon>
        <taxon>Phenylobacterium</taxon>
    </lineage>
</organism>
<dbReference type="eggNOG" id="COG4977">
    <property type="taxonomic scope" value="Bacteria"/>
</dbReference>
<dbReference type="GO" id="GO:0043565">
    <property type="term" value="F:sequence-specific DNA binding"/>
    <property type="evidence" value="ECO:0007669"/>
    <property type="project" value="InterPro"/>
</dbReference>
<dbReference type="EMBL" id="CP000747">
    <property type="protein sequence ID" value="ACG77422.1"/>
    <property type="molecule type" value="Genomic_DNA"/>
</dbReference>
<dbReference type="STRING" id="450851.PHZ_c1008"/>
<gene>
    <name evidence="5" type="ordered locus">PHZ_c1008</name>
</gene>
<name>B4RHG2_PHEZH</name>